<dbReference type="CDD" id="cd04508">
    <property type="entry name" value="Tudor_SF"/>
    <property type="match status" value="2"/>
</dbReference>
<sequence>MTCGCGLLVSPRRAFAIVLGAALVAAPRLVYCAASWHGDGGLRVGDRVEALRWHGATIIEDLGGGRFVVDWDDGHGSQRARGPSQLRAAPAEPLAAGDRVEALFDEDGKWYPATVPASWRRAASRSIGTTMTSVSV</sequence>
<dbReference type="PROSITE" id="PS50304">
    <property type="entry name" value="TUDOR"/>
    <property type="match status" value="1"/>
</dbReference>
<organism evidence="2 3">
    <name type="scientific">Prorocentrum cordatum</name>
    <dbReference type="NCBI Taxonomy" id="2364126"/>
    <lineage>
        <taxon>Eukaryota</taxon>
        <taxon>Sar</taxon>
        <taxon>Alveolata</taxon>
        <taxon>Dinophyceae</taxon>
        <taxon>Prorocentrales</taxon>
        <taxon>Prorocentraceae</taxon>
        <taxon>Prorocentrum</taxon>
    </lineage>
</organism>
<dbReference type="Proteomes" id="UP001189429">
    <property type="component" value="Unassembled WGS sequence"/>
</dbReference>
<proteinExistence type="predicted"/>
<protein>
    <recommendedName>
        <fullName evidence="1">Tudor domain-containing protein</fullName>
    </recommendedName>
</protein>
<reference evidence="2" key="1">
    <citation type="submission" date="2023-10" db="EMBL/GenBank/DDBJ databases">
        <authorList>
            <person name="Chen Y."/>
            <person name="Shah S."/>
            <person name="Dougan E. K."/>
            <person name="Thang M."/>
            <person name="Chan C."/>
        </authorList>
    </citation>
    <scope>NUCLEOTIDE SEQUENCE [LARGE SCALE GENOMIC DNA]</scope>
</reference>
<keyword evidence="3" id="KW-1185">Reference proteome</keyword>
<gene>
    <name evidence="2" type="ORF">PCOR1329_LOCUS4300</name>
</gene>
<dbReference type="InterPro" id="IPR002999">
    <property type="entry name" value="Tudor"/>
</dbReference>
<dbReference type="EMBL" id="CAUYUJ010001113">
    <property type="protein sequence ID" value="CAK0794237.1"/>
    <property type="molecule type" value="Genomic_DNA"/>
</dbReference>
<feature type="domain" description="Tudor" evidence="1">
    <location>
        <begin position="93"/>
        <end position="136"/>
    </location>
</feature>
<comment type="caution">
    <text evidence="2">The sequence shown here is derived from an EMBL/GenBank/DDBJ whole genome shotgun (WGS) entry which is preliminary data.</text>
</comment>
<name>A0ABN9PUP2_9DINO</name>
<accession>A0ABN9PUP2</accession>
<evidence type="ECO:0000313" key="2">
    <source>
        <dbReference type="EMBL" id="CAK0794237.1"/>
    </source>
</evidence>
<evidence type="ECO:0000313" key="3">
    <source>
        <dbReference type="Proteomes" id="UP001189429"/>
    </source>
</evidence>
<evidence type="ECO:0000259" key="1">
    <source>
        <dbReference type="PROSITE" id="PS50304"/>
    </source>
</evidence>